<keyword evidence="4" id="KW-0396">Initiation factor</keyword>
<dbReference type="GO" id="GO:0003743">
    <property type="term" value="F:translation initiation factor activity"/>
    <property type="evidence" value="ECO:0007669"/>
    <property type="project" value="TreeGrafter"/>
</dbReference>
<comment type="caution">
    <text evidence="8">The sequence shown here is derived from an EMBL/GenBank/DDBJ whole genome shotgun (WGS) entry which is preliminary data.</text>
</comment>
<keyword evidence="5" id="KW-0648">Protein biosynthesis</keyword>
<evidence type="ECO:0000256" key="6">
    <source>
        <dbReference type="ARBA" id="ARBA00046432"/>
    </source>
</evidence>
<dbReference type="AlphaFoldDB" id="A0A2G2WBV2"/>
<evidence type="ECO:0000256" key="3">
    <source>
        <dbReference type="ARBA" id="ARBA00022490"/>
    </source>
</evidence>
<reference evidence="8 9" key="1">
    <citation type="journal article" date="2017" name="Genome Biol.">
        <title>New reference genome sequences of hot pepper reveal the massive evolution of plant disease-resistance genes by retroduplication.</title>
        <authorList>
            <person name="Kim S."/>
            <person name="Park J."/>
            <person name="Yeom S.I."/>
            <person name="Kim Y.M."/>
            <person name="Seo E."/>
            <person name="Kim K.T."/>
            <person name="Kim M.S."/>
            <person name="Lee J.M."/>
            <person name="Cheong K."/>
            <person name="Shin H.S."/>
            <person name="Kim S.B."/>
            <person name="Han K."/>
            <person name="Lee J."/>
            <person name="Park M."/>
            <person name="Lee H.A."/>
            <person name="Lee H.Y."/>
            <person name="Lee Y."/>
            <person name="Oh S."/>
            <person name="Lee J.H."/>
            <person name="Choi E."/>
            <person name="Choi E."/>
            <person name="Lee S.E."/>
            <person name="Jeon J."/>
            <person name="Kim H."/>
            <person name="Choi G."/>
            <person name="Song H."/>
            <person name="Lee J."/>
            <person name="Lee S.C."/>
            <person name="Kwon J.K."/>
            <person name="Lee H.Y."/>
            <person name="Koo N."/>
            <person name="Hong Y."/>
            <person name="Kim R.W."/>
            <person name="Kang W.H."/>
            <person name="Huh J.H."/>
            <person name="Kang B.C."/>
            <person name="Yang T.J."/>
            <person name="Lee Y.H."/>
            <person name="Bennetzen J.L."/>
            <person name="Choi D."/>
        </authorList>
    </citation>
    <scope>NUCLEOTIDE SEQUENCE [LARGE SCALE GENOMIC DNA]</scope>
    <source>
        <strain evidence="9">cv. PBC81</strain>
    </source>
</reference>
<dbReference type="GO" id="GO:0005829">
    <property type="term" value="C:cytosol"/>
    <property type="evidence" value="ECO:0007669"/>
    <property type="project" value="UniProtKB-SubCell"/>
</dbReference>
<dbReference type="OrthoDB" id="10250549at2759"/>
<dbReference type="PANTHER" id="PTHR45989:SF1">
    <property type="entry name" value="TRANSLATION INITIATION FACTOR EIF-2B SUBUNIT GAMMA"/>
    <property type="match status" value="1"/>
</dbReference>
<dbReference type="PANTHER" id="PTHR45989">
    <property type="entry name" value="TRANSLATION INITIATION FACTOR EIF-2B SUBUNIT GAMMA"/>
    <property type="match status" value="1"/>
</dbReference>
<evidence type="ECO:0000256" key="1">
    <source>
        <dbReference type="ARBA" id="ARBA00004514"/>
    </source>
</evidence>
<accession>A0A2G2WBV2</accession>
<name>A0A2G2WBV2_CAPBA</name>
<evidence type="ECO:0000259" key="7">
    <source>
        <dbReference type="Pfam" id="PF25084"/>
    </source>
</evidence>
<organism evidence="8 9">
    <name type="scientific">Capsicum baccatum</name>
    <name type="common">Peruvian pepper</name>
    <dbReference type="NCBI Taxonomy" id="33114"/>
    <lineage>
        <taxon>Eukaryota</taxon>
        <taxon>Viridiplantae</taxon>
        <taxon>Streptophyta</taxon>
        <taxon>Embryophyta</taxon>
        <taxon>Tracheophyta</taxon>
        <taxon>Spermatophyta</taxon>
        <taxon>Magnoliopsida</taxon>
        <taxon>eudicotyledons</taxon>
        <taxon>Gunneridae</taxon>
        <taxon>Pentapetalae</taxon>
        <taxon>asterids</taxon>
        <taxon>lamiids</taxon>
        <taxon>Solanales</taxon>
        <taxon>Solanaceae</taxon>
        <taxon>Solanoideae</taxon>
        <taxon>Capsiceae</taxon>
        <taxon>Capsicum</taxon>
    </lineage>
</organism>
<keyword evidence="3" id="KW-0963">Cytoplasm</keyword>
<sequence>MGEKCRVKKFVVGRHCRIGSNVKVVNSVIMNHVTIRDGRSVQGSIICSKVQLQECVVLRDFQVGAGYVVSAGSKYKGESLAKKEKQ</sequence>
<dbReference type="InterPro" id="IPR056764">
    <property type="entry name" value="LbH_EIF2B3/5"/>
</dbReference>
<dbReference type="STRING" id="33114.A0A2G2WBV2"/>
<comment type="subunit">
    <text evidence="6">Component of the translation initiation factor 2B (eIF2B) complex which is a heterodecamer of two sets of five different subunits: alpha, beta, gamma, delta and epsilon. Subunits alpha, beta and delta comprise a regulatory subcomplex and subunits epsilon and gamma comprise a catalytic subcomplex. Within the complex, the hexameric regulatory complex resides at the center, with the two heterodimeric catalytic subcomplexes bound on opposite sides.</text>
</comment>
<gene>
    <name evidence="8" type="ORF">CQW23_16615</name>
</gene>
<evidence type="ECO:0000256" key="5">
    <source>
        <dbReference type="ARBA" id="ARBA00022917"/>
    </source>
</evidence>
<evidence type="ECO:0000313" key="8">
    <source>
        <dbReference type="EMBL" id="PHT42590.1"/>
    </source>
</evidence>
<evidence type="ECO:0000256" key="4">
    <source>
        <dbReference type="ARBA" id="ARBA00022540"/>
    </source>
</evidence>
<dbReference type="EMBL" id="MLFT02000007">
    <property type="protein sequence ID" value="PHT42590.1"/>
    <property type="molecule type" value="Genomic_DNA"/>
</dbReference>
<dbReference type="GO" id="GO:0005851">
    <property type="term" value="C:eukaryotic translation initiation factor 2B complex"/>
    <property type="evidence" value="ECO:0007669"/>
    <property type="project" value="TreeGrafter"/>
</dbReference>
<feature type="domain" description="EIF2B subunit epsilon/gamma LbH" evidence="7">
    <location>
        <begin position="2"/>
        <end position="65"/>
    </location>
</feature>
<dbReference type="GO" id="GO:0005085">
    <property type="term" value="F:guanyl-nucleotide exchange factor activity"/>
    <property type="evidence" value="ECO:0007669"/>
    <property type="project" value="TreeGrafter"/>
</dbReference>
<dbReference type="Pfam" id="PF25084">
    <property type="entry name" value="LbH_EIF2B"/>
    <property type="match status" value="1"/>
</dbReference>
<comment type="subcellular location">
    <subcellularLocation>
        <location evidence="1">Cytoplasm</location>
        <location evidence="1">Cytosol</location>
    </subcellularLocation>
</comment>
<dbReference type="Proteomes" id="UP000224567">
    <property type="component" value="Unassembled WGS sequence"/>
</dbReference>
<keyword evidence="9" id="KW-1185">Reference proteome</keyword>
<evidence type="ECO:0000313" key="9">
    <source>
        <dbReference type="Proteomes" id="UP000224567"/>
    </source>
</evidence>
<proteinExistence type="inferred from homology"/>
<evidence type="ECO:0000256" key="2">
    <source>
        <dbReference type="ARBA" id="ARBA00007878"/>
    </source>
</evidence>
<dbReference type="InterPro" id="IPR051960">
    <property type="entry name" value="eIF2B_gamma"/>
</dbReference>
<reference evidence="9" key="2">
    <citation type="journal article" date="2017" name="J. Anim. Genet.">
        <title>Multiple reference genome sequences of hot pepper reveal the massive evolution of plant disease resistance genes by retroduplication.</title>
        <authorList>
            <person name="Kim S."/>
            <person name="Park J."/>
            <person name="Yeom S.-I."/>
            <person name="Kim Y.-M."/>
            <person name="Seo E."/>
            <person name="Kim K.-T."/>
            <person name="Kim M.-S."/>
            <person name="Lee J.M."/>
            <person name="Cheong K."/>
            <person name="Shin H.-S."/>
            <person name="Kim S.-B."/>
            <person name="Han K."/>
            <person name="Lee J."/>
            <person name="Park M."/>
            <person name="Lee H.-A."/>
            <person name="Lee H.-Y."/>
            <person name="Lee Y."/>
            <person name="Oh S."/>
            <person name="Lee J.H."/>
            <person name="Choi E."/>
            <person name="Choi E."/>
            <person name="Lee S.E."/>
            <person name="Jeon J."/>
            <person name="Kim H."/>
            <person name="Choi G."/>
            <person name="Song H."/>
            <person name="Lee J."/>
            <person name="Lee S.-C."/>
            <person name="Kwon J.-K."/>
            <person name="Lee H.-Y."/>
            <person name="Koo N."/>
            <person name="Hong Y."/>
            <person name="Kim R.W."/>
            <person name="Kang W.-H."/>
            <person name="Huh J.H."/>
            <person name="Kang B.-C."/>
            <person name="Yang T.-J."/>
            <person name="Lee Y.-H."/>
            <person name="Bennetzen J.L."/>
            <person name="Choi D."/>
        </authorList>
    </citation>
    <scope>NUCLEOTIDE SEQUENCE [LARGE SCALE GENOMIC DNA]</scope>
    <source>
        <strain evidence="9">cv. PBC81</strain>
    </source>
</reference>
<dbReference type="GO" id="GO:0002183">
    <property type="term" value="P:cytoplasmic translational initiation"/>
    <property type="evidence" value="ECO:0007669"/>
    <property type="project" value="TreeGrafter"/>
</dbReference>
<protein>
    <recommendedName>
        <fullName evidence="7">EIF2B subunit epsilon/gamma LbH domain-containing protein</fullName>
    </recommendedName>
</protein>
<comment type="similarity">
    <text evidence="2">Belongs to the eIF-2B gamma/epsilon subunits family.</text>
</comment>
<dbReference type="Gene3D" id="2.160.10.10">
    <property type="entry name" value="Hexapeptide repeat proteins"/>
    <property type="match status" value="1"/>
</dbReference>
<dbReference type="InterPro" id="IPR011004">
    <property type="entry name" value="Trimer_LpxA-like_sf"/>
</dbReference>
<dbReference type="SUPFAM" id="SSF51161">
    <property type="entry name" value="Trimeric LpxA-like enzymes"/>
    <property type="match status" value="1"/>
</dbReference>